<feature type="region of interest" description="Disordered" evidence="1">
    <location>
        <begin position="28"/>
        <end position="69"/>
    </location>
</feature>
<gene>
    <name evidence="2" type="ORF">LR48_Vigan845s000900</name>
</gene>
<evidence type="ECO:0000313" key="3">
    <source>
        <dbReference type="Proteomes" id="UP000053144"/>
    </source>
</evidence>
<sequence length="148" mass="15735">MGWPCPRAVASAKLATVNLLPAHPRHCTSPLSHRAATPATATQPPRTSFYDLGVSGKSQTPSDPFPTATPSALEAAVDGLSYSLFSIATVAKGRSRRLILFDEVDSEIVAEVEFEADEGGGRKVLAVGIKIVDVGCEVKVLDMDWELE</sequence>
<protein>
    <submittedName>
        <fullName evidence="2">Uncharacterized protein</fullName>
    </submittedName>
</protein>
<accession>A0A0L9THP6</accession>
<dbReference type="AlphaFoldDB" id="A0A0L9THP6"/>
<organism evidence="2 3">
    <name type="scientific">Phaseolus angularis</name>
    <name type="common">Azuki bean</name>
    <name type="synonym">Vigna angularis</name>
    <dbReference type="NCBI Taxonomy" id="3914"/>
    <lineage>
        <taxon>Eukaryota</taxon>
        <taxon>Viridiplantae</taxon>
        <taxon>Streptophyta</taxon>
        <taxon>Embryophyta</taxon>
        <taxon>Tracheophyta</taxon>
        <taxon>Spermatophyta</taxon>
        <taxon>Magnoliopsida</taxon>
        <taxon>eudicotyledons</taxon>
        <taxon>Gunneridae</taxon>
        <taxon>Pentapetalae</taxon>
        <taxon>rosids</taxon>
        <taxon>fabids</taxon>
        <taxon>Fabales</taxon>
        <taxon>Fabaceae</taxon>
        <taxon>Papilionoideae</taxon>
        <taxon>50 kb inversion clade</taxon>
        <taxon>NPAAA clade</taxon>
        <taxon>indigoferoid/millettioid clade</taxon>
        <taxon>Phaseoleae</taxon>
        <taxon>Vigna</taxon>
    </lineage>
</organism>
<reference evidence="3" key="1">
    <citation type="journal article" date="2015" name="Proc. Natl. Acad. Sci. U.S.A.">
        <title>Genome sequencing of adzuki bean (Vigna angularis) provides insight into high starch and low fat accumulation and domestication.</title>
        <authorList>
            <person name="Yang K."/>
            <person name="Tian Z."/>
            <person name="Chen C."/>
            <person name="Luo L."/>
            <person name="Zhao B."/>
            <person name="Wang Z."/>
            <person name="Yu L."/>
            <person name="Li Y."/>
            <person name="Sun Y."/>
            <person name="Li W."/>
            <person name="Chen Y."/>
            <person name="Li Y."/>
            <person name="Zhang Y."/>
            <person name="Ai D."/>
            <person name="Zhao J."/>
            <person name="Shang C."/>
            <person name="Ma Y."/>
            <person name="Wu B."/>
            <person name="Wang M."/>
            <person name="Gao L."/>
            <person name="Sun D."/>
            <person name="Zhang P."/>
            <person name="Guo F."/>
            <person name="Wang W."/>
            <person name="Li Y."/>
            <person name="Wang J."/>
            <person name="Varshney R.K."/>
            <person name="Wang J."/>
            <person name="Ling H.Q."/>
            <person name="Wan P."/>
        </authorList>
    </citation>
    <scope>NUCLEOTIDE SEQUENCE</scope>
    <source>
        <strain evidence="3">cv. Jingnong 6</strain>
    </source>
</reference>
<dbReference type="EMBL" id="KQ258559">
    <property type="protein sequence ID" value="KOM29981.1"/>
    <property type="molecule type" value="Genomic_DNA"/>
</dbReference>
<evidence type="ECO:0000313" key="2">
    <source>
        <dbReference type="EMBL" id="KOM29981.1"/>
    </source>
</evidence>
<proteinExistence type="predicted"/>
<feature type="compositionally biased region" description="Low complexity" evidence="1">
    <location>
        <begin position="34"/>
        <end position="47"/>
    </location>
</feature>
<dbReference type="Gramene" id="KOM29981">
    <property type="protein sequence ID" value="KOM29981"/>
    <property type="gene ID" value="LR48_Vigan845s000900"/>
</dbReference>
<evidence type="ECO:0000256" key="1">
    <source>
        <dbReference type="SAM" id="MobiDB-lite"/>
    </source>
</evidence>
<dbReference type="Proteomes" id="UP000053144">
    <property type="component" value="Unassembled WGS sequence"/>
</dbReference>
<name>A0A0L9THP6_PHAAN</name>